<keyword evidence="2" id="KW-0472">Membrane</keyword>
<feature type="compositionally biased region" description="Low complexity" evidence="1">
    <location>
        <begin position="604"/>
        <end position="630"/>
    </location>
</feature>
<name>A0AAV5AEZ7_9AGAM</name>
<dbReference type="AlphaFoldDB" id="A0AAV5AEZ7"/>
<feature type="region of interest" description="Disordered" evidence="1">
    <location>
        <begin position="255"/>
        <end position="279"/>
    </location>
</feature>
<keyword evidence="2" id="KW-0812">Transmembrane</keyword>
<evidence type="ECO:0000313" key="3">
    <source>
        <dbReference type="EMBL" id="GJJ13216.1"/>
    </source>
</evidence>
<feature type="compositionally biased region" description="Pro residues" evidence="1">
    <location>
        <begin position="25"/>
        <end position="37"/>
    </location>
</feature>
<accession>A0AAV5AEZ7</accession>
<feature type="transmembrane region" description="Helical" evidence="2">
    <location>
        <begin position="203"/>
        <end position="228"/>
    </location>
</feature>
<evidence type="ECO:0000256" key="1">
    <source>
        <dbReference type="SAM" id="MobiDB-lite"/>
    </source>
</evidence>
<feature type="compositionally biased region" description="Low complexity" evidence="1">
    <location>
        <begin position="59"/>
        <end position="70"/>
    </location>
</feature>
<feature type="region of interest" description="Disordered" evidence="1">
    <location>
        <begin position="124"/>
        <end position="147"/>
    </location>
</feature>
<feature type="compositionally biased region" description="Polar residues" evidence="1">
    <location>
        <begin position="593"/>
        <end position="603"/>
    </location>
</feature>
<sequence>MPLLLSPAPSPTPSPAILEFLAQLSPPPPSPNSPPTPAFLCPACDKPNLSSARRRRQLSTSTPPTTAVTPVVPPHRQHSHQRHRSKTSNNYYYSLVSAVPPKFEQSSDGYWYLATSWSFHGKTSQPNLLSTPTSTPTPALPSAPSNVEISTQTADLDDDHNATSTIPYDSVESSINDVTSDYDAIKDSLPTGWTIPPQRTKFYSIPVIVVVSLILAILLSLVIAGCVLGHKAKSGLHSEGRQSLKKILNEAKARANAQKSVSRTTSRSTEVSVDTEGGDPELEILSDSERVEKILKQVKRKERLWDKWRNKNGKLSDLGLRRRKKKPTIPPIPPVLTVNQVAVSIPEVPENDSLAIPVFSPSSNTSSSNLPGRSGSPANLMQSSPLPTSSLPKASHTSLTPGSPQLALSTSLSIPSSTLGSTSQWHLPAYRHGVIPNISNQTDANEPLKGTPLLEQIQRFDQVSQTQQILDDCPRPDYPPPVLLQYRGHVATDDKATLEMRRQGISEPQQGVDDASTSLAAGIPPLLFDSNSRPSVPVWVDESLEDFQRDSMYDVSDQDNDVKTPSSSKGQLHLPPPPSIDLHRHLERHYYNTPLQSGDFSGRSSPSLQPSLSYQSQPSTSNFDLSSSSLHLQPSAPALEDTEEFDLHSLRQPRPSAPPLLLDEDEDEDEANSLDNETDDRDERPSRWDRETDLEASSVRTQSTPGITVVSARNSGPPYSRSRRRRSLSTSSTTTFSAVIDPSTVSKRLSLPRYEP</sequence>
<feature type="compositionally biased region" description="Acidic residues" evidence="1">
    <location>
        <begin position="662"/>
        <end position="680"/>
    </location>
</feature>
<feature type="compositionally biased region" description="Polar residues" evidence="1">
    <location>
        <begin position="376"/>
        <end position="404"/>
    </location>
</feature>
<keyword evidence="4" id="KW-1185">Reference proteome</keyword>
<gene>
    <name evidence="3" type="ORF">Clacol_007467</name>
</gene>
<organism evidence="3 4">
    <name type="scientific">Clathrus columnatus</name>
    <dbReference type="NCBI Taxonomy" id="1419009"/>
    <lineage>
        <taxon>Eukaryota</taxon>
        <taxon>Fungi</taxon>
        <taxon>Dikarya</taxon>
        <taxon>Basidiomycota</taxon>
        <taxon>Agaricomycotina</taxon>
        <taxon>Agaricomycetes</taxon>
        <taxon>Phallomycetidae</taxon>
        <taxon>Phallales</taxon>
        <taxon>Clathraceae</taxon>
        <taxon>Clathrus</taxon>
    </lineage>
</organism>
<feature type="compositionally biased region" description="Basic and acidic residues" evidence="1">
    <location>
        <begin position="681"/>
        <end position="693"/>
    </location>
</feature>
<evidence type="ECO:0000313" key="4">
    <source>
        <dbReference type="Proteomes" id="UP001050691"/>
    </source>
</evidence>
<keyword evidence="2" id="KW-1133">Transmembrane helix</keyword>
<proteinExistence type="predicted"/>
<feature type="compositionally biased region" description="Basic and acidic residues" evidence="1">
    <location>
        <begin position="581"/>
        <end position="590"/>
    </location>
</feature>
<feature type="compositionally biased region" description="Low complexity" evidence="1">
    <location>
        <begin position="124"/>
        <end position="146"/>
    </location>
</feature>
<evidence type="ECO:0000256" key="2">
    <source>
        <dbReference type="SAM" id="Phobius"/>
    </source>
</evidence>
<dbReference type="EMBL" id="BPWL01000008">
    <property type="protein sequence ID" value="GJJ13216.1"/>
    <property type="molecule type" value="Genomic_DNA"/>
</dbReference>
<dbReference type="Proteomes" id="UP001050691">
    <property type="component" value="Unassembled WGS sequence"/>
</dbReference>
<reference evidence="3" key="1">
    <citation type="submission" date="2021-10" db="EMBL/GenBank/DDBJ databases">
        <title>De novo Genome Assembly of Clathrus columnatus (Basidiomycota, Fungi) Using Illumina and Nanopore Sequence Data.</title>
        <authorList>
            <person name="Ogiso-Tanaka E."/>
            <person name="Itagaki H."/>
            <person name="Hosoya T."/>
            <person name="Hosaka K."/>
        </authorList>
    </citation>
    <scope>NUCLEOTIDE SEQUENCE</scope>
    <source>
        <strain evidence="3">MO-923</strain>
    </source>
</reference>
<comment type="caution">
    <text evidence="3">The sequence shown here is derived from an EMBL/GenBank/DDBJ whole genome shotgun (WGS) entry which is preliminary data.</text>
</comment>
<feature type="compositionally biased region" description="Low complexity" evidence="1">
    <location>
        <begin position="360"/>
        <end position="369"/>
    </location>
</feature>
<feature type="region of interest" description="Disordered" evidence="1">
    <location>
        <begin position="22"/>
        <end position="87"/>
    </location>
</feature>
<feature type="region of interest" description="Disordered" evidence="1">
    <location>
        <begin position="648"/>
        <end position="756"/>
    </location>
</feature>
<feature type="region of interest" description="Disordered" evidence="1">
    <location>
        <begin position="550"/>
        <end position="630"/>
    </location>
</feature>
<feature type="compositionally biased region" description="Low complexity" evidence="1">
    <location>
        <begin position="260"/>
        <end position="275"/>
    </location>
</feature>
<feature type="compositionally biased region" description="Polar residues" evidence="1">
    <location>
        <begin position="698"/>
        <end position="714"/>
    </location>
</feature>
<protein>
    <submittedName>
        <fullName evidence="3">Uncharacterized protein</fullName>
    </submittedName>
</protein>
<feature type="compositionally biased region" description="Basic residues" evidence="1">
    <location>
        <begin position="75"/>
        <end position="86"/>
    </location>
</feature>
<feature type="region of interest" description="Disordered" evidence="1">
    <location>
        <begin position="359"/>
        <end position="404"/>
    </location>
</feature>
<feature type="compositionally biased region" description="Low complexity" evidence="1">
    <location>
        <begin position="728"/>
        <end position="737"/>
    </location>
</feature>